<dbReference type="InterPro" id="IPR016181">
    <property type="entry name" value="Acyl_CoA_acyltransferase"/>
</dbReference>
<proteinExistence type="predicted"/>
<accession>A0A6J4U4T9</accession>
<organism evidence="1">
    <name type="scientific">uncultured Thermomicrobiales bacterium</name>
    <dbReference type="NCBI Taxonomy" id="1645740"/>
    <lineage>
        <taxon>Bacteria</taxon>
        <taxon>Pseudomonadati</taxon>
        <taxon>Thermomicrobiota</taxon>
        <taxon>Thermomicrobia</taxon>
        <taxon>Thermomicrobiales</taxon>
        <taxon>environmental samples</taxon>
    </lineage>
</organism>
<gene>
    <name evidence="1" type="ORF">AVDCRST_MAG73-1935</name>
</gene>
<reference evidence="1" key="1">
    <citation type="submission" date="2020-02" db="EMBL/GenBank/DDBJ databases">
        <authorList>
            <person name="Meier V. D."/>
        </authorList>
    </citation>
    <scope>NUCLEOTIDE SEQUENCE</scope>
    <source>
        <strain evidence="1">AVDCRST_MAG73</strain>
    </source>
</reference>
<dbReference type="SUPFAM" id="SSF55729">
    <property type="entry name" value="Acyl-CoA N-acyltransferases (Nat)"/>
    <property type="match status" value="1"/>
</dbReference>
<protein>
    <recommendedName>
        <fullName evidence="2">N-acetyltransferase domain-containing protein</fullName>
    </recommendedName>
</protein>
<name>A0A6J4U4T9_9BACT</name>
<sequence>MTDHDPSVAVAPLRRDLGGGLLLRRAAPADAEALAEFNATVHGDPETGQTDPAIAVWVRDLLERPHPTFRPDLFTVVEESATGKIVSSLNLIPQTWSYEGIAFGVGRVELVGTVPEYRRRGLVKTQMDVAHGWSAALGHLAQGITGIPWYYRQFGYEMTLTLDGNHRVETHAVPALPDGEPEPFRVRPATPGDLPFVAAVDERARGRYLVTCERDAAMWRYELDGRSQVPEGHRVVLHLIEAAGDGDGAGRPVGYVAPLSGLYGTTLAVTAFELAAGESWLAVAPSVLRALKAIGEGYGAAGTILHAESKPGPCHRLMFDWAVEHPLQTAFPRLVRFGDAPYAWYLRVSDLPAFLLRIAPTLEARLAASVAAGHTGSLTLGFYRGGVELTFAGGRLTDVSPWHGEWFAADARFPDLTFLHLLFGHRSLEEVRFVFPDAGARTDAAKALLPALFPKRPSLVWPVG</sequence>
<dbReference type="Pfam" id="PF13527">
    <property type="entry name" value="Acetyltransf_9"/>
    <property type="match status" value="1"/>
</dbReference>
<evidence type="ECO:0000313" key="1">
    <source>
        <dbReference type="EMBL" id="CAA9540995.1"/>
    </source>
</evidence>
<dbReference type="AlphaFoldDB" id="A0A6J4U4T9"/>
<dbReference type="Gene3D" id="3.40.630.30">
    <property type="match status" value="2"/>
</dbReference>
<evidence type="ECO:0008006" key="2">
    <source>
        <dbReference type="Google" id="ProtNLM"/>
    </source>
</evidence>
<dbReference type="EMBL" id="CADCWE010000118">
    <property type="protein sequence ID" value="CAA9540995.1"/>
    <property type="molecule type" value="Genomic_DNA"/>
</dbReference>